<sequence length="425" mass="45305">MHSNGHVPKLIIEGNGPLTGEVVASGAKNAVLPILAATILASEPITLHNVPKLQDVIVLTDLLKDLGAKVEINGNTVVIDPRSITKIRASHNLVKLMRASILVLGPLVSKFGEAEVSLPGGCAIGSRPVDQHLKGLEALGANIELKNGYVFASTPNHAKLTGNHFTFDMITVTGAENIIMAAVLADGRTVLDNCAQEPEVVDLCEMLITLGAQIEGVGTSRLVIDGVMQLTGGEHTIMPDRIEVGTYLVAGAMTFGDIIVNDCTPIHQEATIEALLQTGCGVEVMERAIRVFPKASKLQAIDIKTQPYPKFATDMQAQFMALATIAEGKSTIIETIFENRFMHANELSRMGANIRIEDHMAIVTGVDRLSGAEVSATDLRASAALILAGLVADGTTTMDQIYHLDRGYDGIERKLTGLGAKIRRI</sequence>
<dbReference type="InterPro" id="IPR036968">
    <property type="entry name" value="Enolpyruvate_Tfrase_sf"/>
</dbReference>
<evidence type="ECO:0000256" key="7">
    <source>
        <dbReference type="ARBA" id="ARBA00022984"/>
    </source>
</evidence>
<dbReference type="InterPro" id="IPR013792">
    <property type="entry name" value="RNA3'P_cycl/enolpyr_Trfase_a/b"/>
</dbReference>
<comment type="pathway">
    <text evidence="2 13">Cell wall biogenesis; peptidoglycan biosynthesis.</text>
</comment>
<dbReference type="AlphaFoldDB" id="A0AB35BYK2"/>
<evidence type="ECO:0000256" key="8">
    <source>
        <dbReference type="ARBA" id="ARBA00023306"/>
    </source>
</evidence>
<evidence type="ECO:0000256" key="1">
    <source>
        <dbReference type="ARBA" id="ARBA00004496"/>
    </source>
</evidence>
<evidence type="ECO:0000313" key="15">
    <source>
        <dbReference type="EMBL" id="MBS7825385.1"/>
    </source>
</evidence>
<dbReference type="SUPFAM" id="SSF55205">
    <property type="entry name" value="EPT/RTPC-like"/>
    <property type="match status" value="1"/>
</dbReference>
<keyword evidence="4 13" id="KW-0132">Cell division</keyword>
<dbReference type="FunFam" id="3.65.10.10:FF:000001">
    <property type="entry name" value="UDP-N-acetylglucosamine 1-carboxyvinyltransferase"/>
    <property type="match status" value="1"/>
</dbReference>
<evidence type="ECO:0000256" key="12">
    <source>
        <dbReference type="ARBA" id="ARBA00047527"/>
    </source>
</evidence>
<feature type="domain" description="Enolpyruvate transferase" evidence="14">
    <location>
        <begin position="13"/>
        <end position="415"/>
    </location>
</feature>
<keyword evidence="8 13" id="KW-0131">Cell cycle</keyword>
<dbReference type="PANTHER" id="PTHR43783">
    <property type="entry name" value="UDP-N-ACETYLGLUCOSAMINE 1-CARBOXYVINYLTRANSFERASE"/>
    <property type="match status" value="1"/>
</dbReference>
<dbReference type="PANTHER" id="PTHR43783:SF1">
    <property type="entry name" value="UDP-N-ACETYLGLUCOSAMINE 1-CARBOXYVINYLTRANSFERASE"/>
    <property type="match status" value="1"/>
</dbReference>
<protein>
    <recommendedName>
        <fullName evidence="13">UDP-N-acetylglucosamine 1-carboxyvinyltransferase</fullName>
        <ecNumber evidence="13">2.5.1.7</ecNumber>
    </recommendedName>
    <alternativeName>
        <fullName evidence="13">Enoylpyruvate transferase</fullName>
    </alternativeName>
    <alternativeName>
        <fullName evidence="13">UDP-N-acetylglucosamine enolpyruvyl transferase</fullName>
        <shortName evidence="13">EPT</shortName>
    </alternativeName>
</protein>
<feature type="active site" description="Proton donor" evidence="13">
    <location>
        <position position="122"/>
    </location>
</feature>
<dbReference type="NCBIfam" id="TIGR01072">
    <property type="entry name" value="murA"/>
    <property type="match status" value="1"/>
</dbReference>
<evidence type="ECO:0000256" key="9">
    <source>
        <dbReference type="ARBA" id="ARBA00023316"/>
    </source>
</evidence>
<dbReference type="NCBIfam" id="NF006873">
    <property type="entry name" value="PRK09369.1"/>
    <property type="match status" value="1"/>
</dbReference>
<dbReference type="GO" id="GO:0019277">
    <property type="term" value="P:UDP-N-acetylgalactosamine biosynthetic process"/>
    <property type="evidence" value="ECO:0007669"/>
    <property type="project" value="InterPro"/>
</dbReference>
<comment type="caution">
    <text evidence="15">The sequence shown here is derived from an EMBL/GenBank/DDBJ whole genome shotgun (WGS) entry which is preliminary data.</text>
</comment>
<dbReference type="EC" id="2.5.1.7" evidence="13"/>
<evidence type="ECO:0000313" key="16">
    <source>
        <dbReference type="Proteomes" id="UP000680020"/>
    </source>
</evidence>
<keyword evidence="5 13" id="KW-0808">Transferase</keyword>
<feature type="binding site" evidence="13">
    <location>
        <begin position="127"/>
        <end position="131"/>
    </location>
    <ligand>
        <name>UDP-N-acetyl-alpha-D-glucosamine</name>
        <dbReference type="ChEBI" id="CHEBI:57705"/>
    </ligand>
</feature>
<evidence type="ECO:0000259" key="14">
    <source>
        <dbReference type="Pfam" id="PF00275"/>
    </source>
</evidence>
<dbReference type="HAMAP" id="MF_00111">
    <property type="entry name" value="MurA"/>
    <property type="match status" value="1"/>
</dbReference>
<comment type="catalytic activity">
    <reaction evidence="12 13">
        <text>phosphoenolpyruvate + UDP-N-acetyl-alpha-D-glucosamine = UDP-N-acetyl-3-O-(1-carboxyvinyl)-alpha-D-glucosamine + phosphate</text>
        <dbReference type="Rhea" id="RHEA:18681"/>
        <dbReference type="ChEBI" id="CHEBI:43474"/>
        <dbReference type="ChEBI" id="CHEBI:57705"/>
        <dbReference type="ChEBI" id="CHEBI:58702"/>
        <dbReference type="ChEBI" id="CHEBI:68483"/>
        <dbReference type="EC" id="2.5.1.7"/>
    </reaction>
</comment>
<dbReference type="GO" id="GO:0051301">
    <property type="term" value="P:cell division"/>
    <property type="evidence" value="ECO:0007669"/>
    <property type="project" value="UniProtKB-KW"/>
</dbReference>
<dbReference type="GO" id="GO:0005737">
    <property type="term" value="C:cytoplasm"/>
    <property type="evidence" value="ECO:0007669"/>
    <property type="project" value="UniProtKB-SubCell"/>
</dbReference>
<dbReference type="Proteomes" id="UP000680020">
    <property type="component" value="Unassembled WGS sequence"/>
</dbReference>
<dbReference type="EMBL" id="JAGIBU010000011">
    <property type="protein sequence ID" value="MBS7825385.1"/>
    <property type="molecule type" value="Genomic_DNA"/>
</dbReference>
<keyword evidence="7 13" id="KW-0573">Peptidoglycan synthesis</keyword>
<evidence type="ECO:0000256" key="3">
    <source>
        <dbReference type="ARBA" id="ARBA00022490"/>
    </source>
</evidence>
<feature type="modified residue" description="2-(S-cysteinyl)pyruvic acid O-phosphothioketal" evidence="13">
    <location>
        <position position="122"/>
    </location>
</feature>
<evidence type="ECO:0000256" key="2">
    <source>
        <dbReference type="ARBA" id="ARBA00004752"/>
    </source>
</evidence>
<proteinExistence type="inferred from homology"/>
<dbReference type="Pfam" id="PF00275">
    <property type="entry name" value="EPSP_synthase"/>
    <property type="match status" value="1"/>
</dbReference>
<evidence type="ECO:0000256" key="5">
    <source>
        <dbReference type="ARBA" id="ARBA00022679"/>
    </source>
</evidence>
<feature type="binding site" evidence="13">
    <location>
        <position position="314"/>
    </location>
    <ligand>
        <name>UDP-N-acetyl-alpha-D-glucosamine</name>
        <dbReference type="ChEBI" id="CHEBI:57705"/>
    </ligand>
</feature>
<evidence type="ECO:0000256" key="6">
    <source>
        <dbReference type="ARBA" id="ARBA00022960"/>
    </source>
</evidence>
<feature type="binding site" evidence="13">
    <location>
        <begin position="28"/>
        <end position="29"/>
    </location>
    <ligand>
        <name>phosphoenolpyruvate</name>
        <dbReference type="ChEBI" id="CHEBI:58702"/>
    </ligand>
</feature>
<evidence type="ECO:0000256" key="11">
    <source>
        <dbReference type="ARBA" id="ARBA00038367"/>
    </source>
</evidence>
<comment type="function">
    <text evidence="13">Cell wall formation. Adds enolpyruvyl to UDP-N-acetylglucosamine.</text>
</comment>
<reference evidence="15" key="1">
    <citation type="submission" date="2021-03" db="EMBL/GenBank/DDBJ databases">
        <title>Identification and antibiotic profiling of Wohlfahrtiimonas chitiniclastica, an underestimated human pathogen.</title>
        <authorList>
            <person name="Kopf A."/>
            <person name="Bunk B."/>
            <person name="Coldewey S."/>
            <person name="Gunzer F."/>
            <person name="Riedel T."/>
            <person name="Schroettner P."/>
        </authorList>
    </citation>
    <scope>NUCLEOTIDE SEQUENCE</scope>
    <source>
        <strain evidence="15">DSM 100917</strain>
    </source>
</reference>
<keyword evidence="9 13" id="KW-0961">Cell wall biogenesis/degradation</keyword>
<name>A0AB35BYK2_9GAMM</name>
<evidence type="ECO:0000256" key="4">
    <source>
        <dbReference type="ARBA" id="ARBA00022618"/>
    </source>
</evidence>
<dbReference type="GO" id="GO:0009252">
    <property type="term" value="P:peptidoglycan biosynthetic process"/>
    <property type="evidence" value="ECO:0007669"/>
    <property type="project" value="UniProtKB-UniRule"/>
</dbReference>
<dbReference type="InterPro" id="IPR001986">
    <property type="entry name" value="Enolpyruvate_Tfrase_dom"/>
</dbReference>
<feature type="binding site" evidence="13">
    <location>
        <position position="98"/>
    </location>
    <ligand>
        <name>UDP-N-acetyl-alpha-D-glucosamine</name>
        <dbReference type="ChEBI" id="CHEBI:57705"/>
    </ligand>
</feature>
<dbReference type="InterPro" id="IPR005750">
    <property type="entry name" value="UDP_GlcNAc_COvinyl_MurA"/>
</dbReference>
<dbReference type="Gene3D" id="3.65.10.10">
    <property type="entry name" value="Enolpyruvate transferase domain"/>
    <property type="match status" value="2"/>
</dbReference>
<keyword evidence="6 13" id="KW-0133">Cell shape</keyword>
<feature type="binding site" evidence="13">
    <location>
        <position position="336"/>
    </location>
    <ligand>
        <name>UDP-N-acetyl-alpha-D-glucosamine</name>
        <dbReference type="ChEBI" id="CHEBI:57705"/>
    </ligand>
</feature>
<keyword evidence="3 13" id="KW-0963">Cytoplasm</keyword>
<comment type="similarity">
    <text evidence="11 13">Belongs to the EPSP synthase family. MurA subfamily.</text>
</comment>
<comment type="caution">
    <text evidence="13">Lacks conserved residue(s) required for the propagation of feature annotation.</text>
</comment>
<dbReference type="RefSeq" id="WP_213404285.1">
    <property type="nucleotide sequence ID" value="NZ_JAGIBT010000011.1"/>
</dbReference>
<dbReference type="InterPro" id="IPR050068">
    <property type="entry name" value="MurA_subfamily"/>
</dbReference>
<dbReference type="GO" id="GO:0008360">
    <property type="term" value="P:regulation of cell shape"/>
    <property type="evidence" value="ECO:0007669"/>
    <property type="project" value="UniProtKB-KW"/>
</dbReference>
<organism evidence="15 16">
    <name type="scientific">Wohlfahrtiimonas chitiniclastica</name>
    <dbReference type="NCBI Taxonomy" id="400946"/>
    <lineage>
        <taxon>Bacteria</taxon>
        <taxon>Pseudomonadati</taxon>
        <taxon>Pseudomonadota</taxon>
        <taxon>Gammaproteobacteria</taxon>
        <taxon>Cardiobacteriales</taxon>
        <taxon>Ignatzschineriaceae</taxon>
        <taxon>Wohlfahrtiimonas</taxon>
    </lineage>
</organism>
<dbReference type="GO" id="GO:0008760">
    <property type="term" value="F:UDP-N-acetylglucosamine 1-carboxyvinyltransferase activity"/>
    <property type="evidence" value="ECO:0007669"/>
    <property type="project" value="UniProtKB-UniRule"/>
</dbReference>
<evidence type="ECO:0000256" key="10">
    <source>
        <dbReference type="ARBA" id="ARBA00023317"/>
    </source>
</evidence>
<comment type="subcellular location">
    <subcellularLocation>
        <location evidence="1 13">Cytoplasm</location>
    </subcellularLocation>
</comment>
<dbReference type="GO" id="GO:0071555">
    <property type="term" value="P:cell wall organization"/>
    <property type="evidence" value="ECO:0007669"/>
    <property type="project" value="UniProtKB-KW"/>
</dbReference>
<evidence type="ECO:0000256" key="13">
    <source>
        <dbReference type="HAMAP-Rule" id="MF_00111"/>
    </source>
</evidence>
<gene>
    <name evidence="13 15" type="primary">murA</name>
    <name evidence="15" type="ORF">J7561_09260</name>
</gene>
<accession>A0AB35BYK2</accession>
<keyword evidence="10 13" id="KW-0670">Pyruvate</keyword>
<dbReference type="CDD" id="cd01555">
    <property type="entry name" value="UdpNAET"/>
    <property type="match status" value="1"/>
</dbReference>